<dbReference type="InterPro" id="IPR045341">
    <property type="entry name" value="DUF6532"/>
</dbReference>
<accession>A0A9P7G0S0</accession>
<evidence type="ECO:0000313" key="2">
    <source>
        <dbReference type="EMBL" id="KAG5640851.1"/>
    </source>
</evidence>
<evidence type="ECO:0000259" key="1">
    <source>
        <dbReference type="Pfam" id="PF20149"/>
    </source>
</evidence>
<sequence length="67" mass="7527">MVSKKINKDDLYLHPTIKNLLTEEYFGSKHSFGMKHLDEFTSSHKDHTEPELPIAMVALAATAVSPD</sequence>
<dbReference type="Proteomes" id="UP000775547">
    <property type="component" value="Unassembled WGS sequence"/>
</dbReference>
<dbReference type="Pfam" id="PF20149">
    <property type="entry name" value="DUF6532"/>
    <property type="match status" value="1"/>
</dbReference>
<evidence type="ECO:0000313" key="3">
    <source>
        <dbReference type="Proteomes" id="UP000775547"/>
    </source>
</evidence>
<proteinExistence type="predicted"/>
<keyword evidence="3" id="KW-1185">Reference proteome</keyword>
<comment type="caution">
    <text evidence="2">The sequence shown here is derived from an EMBL/GenBank/DDBJ whole genome shotgun (WGS) entry which is preliminary data.</text>
</comment>
<reference evidence="2" key="2">
    <citation type="submission" date="2021-10" db="EMBL/GenBank/DDBJ databases">
        <title>Phylogenomics reveals ancestral predisposition of the termite-cultivated fungus Termitomyces towards a domesticated lifestyle.</title>
        <authorList>
            <person name="Auxier B."/>
            <person name="Grum-Grzhimaylo A."/>
            <person name="Cardenas M.E."/>
            <person name="Lodge J.D."/>
            <person name="Laessoe T."/>
            <person name="Pedersen O."/>
            <person name="Smith M.E."/>
            <person name="Kuyper T.W."/>
            <person name="Franco-Molano E.A."/>
            <person name="Baroni T.J."/>
            <person name="Aanen D.K."/>
        </authorList>
    </citation>
    <scope>NUCLEOTIDE SEQUENCE</scope>
    <source>
        <strain evidence="2">AP01</strain>
        <tissue evidence="2">Mycelium</tissue>
    </source>
</reference>
<dbReference type="EMBL" id="JABCKV010000475">
    <property type="protein sequence ID" value="KAG5640851.1"/>
    <property type="molecule type" value="Genomic_DNA"/>
</dbReference>
<name>A0A9P7G0S0_9AGAR</name>
<feature type="domain" description="DUF6532" evidence="1">
    <location>
        <begin position="4"/>
        <end position="64"/>
    </location>
</feature>
<gene>
    <name evidence="2" type="ORF">DXG03_006824</name>
</gene>
<reference evidence="2" key="1">
    <citation type="submission" date="2020-07" db="EMBL/GenBank/DDBJ databases">
        <authorList>
            <person name="Nieuwenhuis M."/>
            <person name="Van De Peppel L.J.J."/>
        </authorList>
    </citation>
    <scope>NUCLEOTIDE SEQUENCE</scope>
    <source>
        <strain evidence="2">AP01</strain>
        <tissue evidence="2">Mycelium</tissue>
    </source>
</reference>
<organism evidence="2 3">
    <name type="scientific">Asterophora parasitica</name>
    <dbReference type="NCBI Taxonomy" id="117018"/>
    <lineage>
        <taxon>Eukaryota</taxon>
        <taxon>Fungi</taxon>
        <taxon>Dikarya</taxon>
        <taxon>Basidiomycota</taxon>
        <taxon>Agaricomycotina</taxon>
        <taxon>Agaricomycetes</taxon>
        <taxon>Agaricomycetidae</taxon>
        <taxon>Agaricales</taxon>
        <taxon>Tricholomatineae</taxon>
        <taxon>Lyophyllaceae</taxon>
        <taxon>Asterophora</taxon>
    </lineage>
</organism>
<protein>
    <recommendedName>
        <fullName evidence="1">DUF6532 domain-containing protein</fullName>
    </recommendedName>
</protein>
<dbReference type="OrthoDB" id="3225557at2759"/>
<dbReference type="AlphaFoldDB" id="A0A9P7G0S0"/>